<comment type="catalytic activity">
    <reaction evidence="8">
        <text>fluoride(in) = fluoride(out)</text>
        <dbReference type="Rhea" id="RHEA:76159"/>
        <dbReference type="ChEBI" id="CHEBI:17051"/>
    </reaction>
    <physiologicalReaction direction="left-to-right" evidence="8">
        <dbReference type="Rhea" id="RHEA:76160"/>
    </physiologicalReaction>
</comment>
<keyword evidence="4 10" id="KW-1133">Transmembrane helix</keyword>
<evidence type="ECO:0000256" key="8">
    <source>
        <dbReference type="ARBA" id="ARBA00035585"/>
    </source>
</evidence>
<evidence type="ECO:0000256" key="10">
    <source>
        <dbReference type="HAMAP-Rule" id="MF_00454"/>
    </source>
</evidence>
<evidence type="ECO:0000256" key="11">
    <source>
        <dbReference type="SAM" id="MobiDB-lite"/>
    </source>
</evidence>
<feature type="compositionally biased region" description="Gly residues" evidence="11">
    <location>
        <begin position="211"/>
        <end position="220"/>
    </location>
</feature>
<dbReference type="Pfam" id="PF02537">
    <property type="entry name" value="CRCB"/>
    <property type="match status" value="1"/>
</dbReference>
<comment type="similarity">
    <text evidence="7 10">Belongs to the fluoride channel Fluc/FEX (TC 1.A.43) family.</text>
</comment>
<reference evidence="12 13" key="1">
    <citation type="submission" date="2020-03" db="EMBL/GenBank/DDBJ databases">
        <title>Draft genome of Streptomyces sp. ventii, isolated from the Axial Seamount in the Pacific Ocean, and resequencing of the two type strains Streptomyces lonarensis strain NCL 716 and Streptomyces bohaiensis strain 11A07.</title>
        <authorList>
            <person name="Loughran R.M."/>
            <person name="Pfannmuller K.M."/>
            <person name="Wasson B.J."/>
            <person name="Deadmond M.C."/>
            <person name="Paddock B.E."/>
            <person name="Koyack M.J."/>
            <person name="Gallegos D.A."/>
            <person name="Mitchell E.A."/>
            <person name="Ushijima B."/>
            <person name="Saw J.H."/>
            <person name="Mcphail K.L."/>
            <person name="Videau P."/>
        </authorList>
    </citation>
    <scope>NUCLEOTIDE SEQUENCE [LARGE SCALE GENOMIC DNA]</scope>
    <source>
        <strain evidence="12 13">11A07</strain>
    </source>
</reference>
<keyword evidence="13" id="KW-1185">Reference proteome</keyword>
<organism evidence="12 13">
    <name type="scientific">Streptomyces bohaiensis</name>
    <dbReference type="NCBI Taxonomy" id="1431344"/>
    <lineage>
        <taxon>Bacteria</taxon>
        <taxon>Bacillati</taxon>
        <taxon>Actinomycetota</taxon>
        <taxon>Actinomycetes</taxon>
        <taxon>Kitasatosporales</taxon>
        <taxon>Streptomycetaceae</taxon>
        <taxon>Streptomyces</taxon>
    </lineage>
</organism>
<evidence type="ECO:0000256" key="9">
    <source>
        <dbReference type="ARBA" id="ARBA00049940"/>
    </source>
</evidence>
<keyword evidence="6 10" id="KW-0407">Ion channel</keyword>
<dbReference type="EMBL" id="JAAVJC010000234">
    <property type="protein sequence ID" value="NJQ17067.1"/>
    <property type="molecule type" value="Genomic_DNA"/>
</dbReference>
<dbReference type="Proteomes" id="UP000727056">
    <property type="component" value="Unassembled WGS sequence"/>
</dbReference>
<feature type="transmembrane region" description="Helical" evidence="10">
    <location>
        <begin position="87"/>
        <end position="105"/>
    </location>
</feature>
<name>A0ABX1CHZ7_9ACTN</name>
<comment type="function">
    <text evidence="9 10">Fluoride-specific ion channel. Important for reducing fluoride concentration in the cell, thus reducing its toxicity.</text>
</comment>
<comment type="subcellular location">
    <subcellularLocation>
        <location evidence="1 10">Cell membrane</location>
        <topology evidence="1 10">Multi-pass membrane protein</topology>
    </subcellularLocation>
</comment>
<dbReference type="HAMAP" id="MF_00454">
    <property type="entry name" value="FluC"/>
    <property type="match status" value="1"/>
</dbReference>
<feature type="region of interest" description="Disordered" evidence="11">
    <location>
        <begin position="146"/>
        <end position="220"/>
    </location>
</feature>
<keyword evidence="10" id="KW-0406">Ion transport</keyword>
<evidence type="ECO:0000256" key="3">
    <source>
        <dbReference type="ARBA" id="ARBA00022692"/>
    </source>
</evidence>
<comment type="caution">
    <text evidence="10">Lacks conserved residue(s) required for the propagation of feature annotation.</text>
</comment>
<keyword evidence="10" id="KW-0813">Transport</keyword>
<keyword evidence="5 10" id="KW-0472">Membrane</keyword>
<evidence type="ECO:0000313" key="13">
    <source>
        <dbReference type="Proteomes" id="UP000727056"/>
    </source>
</evidence>
<feature type="transmembrane region" description="Helical" evidence="10">
    <location>
        <begin position="20"/>
        <end position="38"/>
    </location>
</feature>
<feature type="transmembrane region" description="Helical" evidence="10">
    <location>
        <begin position="58"/>
        <end position="75"/>
    </location>
</feature>
<feature type="compositionally biased region" description="Low complexity" evidence="11">
    <location>
        <begin position="164"/>
        <end position="173"/>
    </location>
</feature>
<evidence type="ECO:0000256" key="5">
    <source>
        <dbReference type="ARBA" id="ARBA00023136"/>
    </source>
</evidence>
<dbReference type="RefSeq" id="WP_168089758.1">
    <property type="nucleotide sequence ID" value="NZ_BHZH01000466.1"/>
</dbReference>
<evidence type="ECO:0000256" key="6">
    <source>
        <dbReference type="ARBA" id="ARBA00023303"/>
    </source>
</evidence>
<proteinExistence type="inferred from homology"/>
<protein>
    <recommendedName>
        <fullName evidence="10">Fluoride-specific ion channel FluC</fullName>
    </recommendedName>
</protein>
<evidence type="ECO:0000256" key="2">
    <source>
        <dbReference type="ARBA" id="ARBA00022475"/>
    </source>
</evidence>
<accession>A0ABX1CHZ7</accession>
<keyword evidence="3 10" id="KW-0812">Transmembrane</keyword>
<comment type="caution">
    <text evidence="12">The sequence shown here is derived from an EMBL/GenBank/DDBJ whole genome shotgun (WGS) entry which is preliminary data.</text>
</comment>
<feature type="transmembrane region" description="Helical" evidence="10">
    <location>
        <begin position="117"/>
        <end position="138"/>
    </location>
</feature>
<evidence type="ECO:0000256" key="4">
    <source>
        <dbReference type="ARBA" id="ARBA00022989"/>
    </source>
</evidence>
<feature type="compositionally biased region" description="Basic and acidic residues" evidence="11">
    <location>
        <begin position="192"/>
        <end position="210"/>
    </location>
</feature>
<dbReference type="InterPro" id="IPR003691">
    <property type="entry name" value="FluC"/>
</dbReference>
<evidence type="ECO:0000313" key="12">
    <source>
        <dbReference type="EMBL" id="NJQ17067.1"/>
    </source>
</evidence>
<evidence type="ECO:0000256" key="1">
    <source>
        <dbReference type="ARBA" id="ARBA00004651"/>
    </source>
</evidence>
<sequence length="220" mass="22283">MADRTPDTAPRRTGAPPPALRLPPLLVAVSLGGMVGAAARHGTGILWPGSESSPLTTLAVNIVGCAAMGALMALIETGAVTAPWVRPALGTGVISSFTTFATYTLDADRVIAADRYAAAALYLVGTVGAALLALWAGLATTRRLATRRPGGGHGDHRTAGGDQGAATAARPAAGDQEAPGKQLPQRSAEPPPGREHREHRTHPDPRDHGGRPGQGGAGPC</sequence>
<evidence type="ECO:0000256" key="7">
    <source>
        <dbReference type="ARBA" id="ARBA00035120"/>
    </source>
</evidence>
<gene>
    <name evidence="10" type="primary">fluC</name>
    <name evidence="10" type="synonym">crcB</name>
    <name evidence="12" type="ORF">HCN52_19530</name>
</gene>
<keyword evidence="2 10" id="KW-1003">Cell membrane</keyword>